<protein>
    <submittedName>
        <fullName evidence="3">Uncharacterized protein</fullName>
    </submittedName>
</protein>
<dbReference type="EMBL" id="JACOON010000005">
    <property type="protein sequence ID" value="MBC5648673.1"/>
    <property type="molecule type" value="Genomic_DNA"/>
</dbReference>
<keyword evidence="2" id="KW-0732">Signal</keyword>
<feature type="region of interest" description="Disordered" evidence="1">
    <location>
        <begin position="61"/>
        <end position="102"/>
    </location>
</feature>
<dbReference type="PROSITE" id="PS51257">
    <property type="entry name" value="PROKAR_LIPOPROTEIN"/>
    <property type="match status" value="1"/>
</dbReference>
<dbReference type="Proteomes" id="UP000606889">
    <property type="component" value="Unassembled WGS sequence"/>
</dbReference>
<keyword evidence="4" id="KW-1185">Reference proteome</keyword>
<feature type="signal peptide" evidence="2">
    <location>
        <begin position="1"/>
        <end position="25"/>
    </location>
</feature>
<feature type="compositionally biased region" description="Low complexity" evidence="1">
    <location>
        <begin position="74"/>
        <end position="96"/>
    </location>
</feature>
<dbReference type="RefSeq" id="WP_186858170.1">
    <property type="nucleotide sequence ID" value="NZ_JACOON010000005.1"/>
</dbReference>
<feature type="chain" id="PRO_5047091384" evidence="2">
    <location>
        <begin position="26"/>
        <end position="193"/>
    </location>
</feature>
<evidence type="ECO:0000313" key="4">
    <source>
        <dbReference type="Proteomes" id="UP000606889"/>
    </source>
</evidence>
<comment type="caution">
    <text evidence="3">The sequence shown here is derived from an EMBL/GenBank/DDBJ whole genome shotgun (WGS) entry which is preliminary data.</text>
</comment>
<evidence type="ECO:0000256" key="1">
    <source>
        <dbReference type="SAM" id="MobiDB-lite"/>
    </source>
</evidence>
<evidence type="ECO:0000256" key="2">
    <source>
        <dbReference type="SAM" id="SignalP"/>
    </source>
</evidence>
<evidence type="ECO:0000313" key="3">
    <source>
        <dbReference type="EMBL" id="MBC5648673.1"/>
    </source>
</evidence>
<gene>
    <name evidence="3" type="ORF">H8S18_10020</name>
</gene>
<proteinExistence type="predicted"/>
<name>A0ABR7EHQ4_9FIRM</name>
<sequence length="193" mass="20365">MKKKPIMILAAVALTAVLMIGCSPAAQIQAADMSALQQQLEQISGDISSLKADVEGLKAGAAQQDTSAADNTKTESAPAASEAPAATATPIPQASAGTRKSTGDYDIAGLTDKVNAVIGKMEAATAQNMFDVKSEAKAVEREIEMQEDTAEYDYRQGSLSRADYGSIDSELGRLEDQLDHAEDAMEFRLGYDD</sequence>
<reference evidence="3 4" key="1">
    <citation type="submission" date="2020-08" db="EMBL/GenBank/DDBJ databases">
        <title>Genome public.</title>
        <authorList>
            <person name="Liu C."/>
            <person name="Sun Q."/>
        </authorList>
    </citation>
    <scope>NUCLEOTIDE SEQUENCE [LARGE SCALE GENOMIC DNA]</scope>
    <source>
        <strain evidence="3 4">NSJ-35</strain>
    </source>
</reference>
<accession>A0ABR7EHQ4</accession>
<organism evidence="3 4">
    <name type="scientific">Christensenella tenuis</name>
    <dbReference type="NCBI Taxonomy" id="2763033"/>
    <lineage>
        <taxon>Bacteria</taxon>
        <taxon>Bacillati</taxon>
        <taxon>Bacillota</taxon>
        <taxon>Clostridia</taxon>
        <taxon>Christensenellales</taxon>
        <taxon>Christensenellaceae</taxon>
        <taxon>Christensenella</taxon>
    </lineage>
</organism>